<reference evidence="1 2" key="1">
    <citation type="journal article" date="2021" name="Appl. Environ. Microbiol.">
        <title>Genetic linkage and physical mapping for an oyster mushroom Pleurotus cornucopiae and QTL analysis for the trait cap color.</title>
        <authorList>
            <person name="Zhang Y."/>
            <person name="Gao W."/>
            <person name="Sonnenberg A."/>
            <person name="Chen Q."/>
            <person name="Zhang J."/>
            <person name="Huang C."/>
        </authorList>
    </citation>
    <scope>NUCLEOTIDE SEQUENCE [LARGE SCALE GENOMIC DNA]</scope>
    <source>
        <strain evidence="1">CCMSSC00406</strain>
    </source>
</reference>
<name>A0ACB7IXN4_PLECO</name>
<sequence>MVVARTATASPTVYASGCVQYWALLDIGTISARALALPMIAEIFLVLAGHSSSLFTDDGQVDSALQPLLHPGEQQVLEFLGKIALQYRTVKKSCTTLSSSSSRYVCALCTSLNQILKYDYESLVLETETKVLRRDAELVGRGSFVPLSTIRAIFSEWESPLVTLVSLVQELEGQKSWPPGPLIDMLLLRSKTGVYRIADILSRLSMVVQRVWRTQLTAFLVHGSMSATDPLADDRFILVEGSMPRCVSSQSRESIAYVGRAVGTVKAAKWQKQLPRHLALQHTELLDSTLPEDQIIFDRVISEIRLNVSDWLWMNILTEKDVSDAVDSLANYFLLRNGEFSLSLIREIERLKVSRLASRSGVSSMIREQDLNLAILRASLGTSAQHDPALAYLRFSLPSGPLRPLLPSLVDPTNQASSPRVEDTEATSFKDLLLGTPITLNYSVSWPLDLFLHSADLLTYTDLHAFLSSLRKTHTRIHNCWTSLSNAQRARRRWTGLGEGGTDEDLKARSTLLRCGWGVVRDMGWFLDTLLAYVMTDVVDTEYRQLKSLLGKEGMSQYASGGSNTLLGSRPSGLSTHSDSTHIDFTTLRTIHSMYLDRLVTGCLLNNDTLTSILRSIFEVCERLVAQIERWGGDVLPALLFEGSIHGDQGVGIMVQERWEIVAEINKSFHACLGSFYHHLSESTSHKPFTTSDASKSVLMNASGINNMSLSLAAAIGGGKLFDGSAEVRRHIERLLLRLDFSGNFSLSNIPPGGNAANILQDGGLVRDGTMIANLIFTRDGLMIIKEQRLSPIPSHMTSKSTARVSQRLSLSLRHLSSESSSKMASQYTPRLVAAPNTLEHRVYIEQNGAVVSPFHDIPLFADREAGIFNMVVEVPRWTNAKMEISKEELFNPIKQDIKRGKLRFTWEDPAELHPETKAKGDNDPLDVCEIGEQVGYVGQVKQVKVLGVMALLDEGETDWKVIVVDVRDPLASKLNDIEDVERHLPGLIRATNEWFRIYKIPDGKQENTFAFSGEAKNRKYATEIIHECHEAWRRLITGESAAKTAAYDLSIRNITISNSPGFVRRDDPSYTSVPAGQRLPPAPIDPSISKWFYISSAQV</sequence>
<gene>
    <name evidence="1" type="ORF">CCMSSC00406_0002834</name>
</gene>
<organism evidence="1 2">
    <name type="scientific">Pleurotus cornucopiae</name>
    <name type="common">Cornucopia mushroom</name>
    <dbReference type="NCBI Taxonomy" id="5321"/>
    <lineage>
        <taxon>Eukaryota</taxon>
        <taxon>Fungi</taxon>
        <taxon>Dikarya</taxon>
        <taxon>Basidiomycota</taxon>
        <taxon>Agaricomycotina</taxon>
        <taxon>Agaricomycetes</taxon>
        <taxon>Agaricomycetidae</taxon>
        <taxon>Agaricales</taxon>
        <taxon>Pleurotineae</taxon>
        <taxon>Pleurotaceae</taxon>
        <taxon>Pleurotus</taxon>
    </lineage>
</organism>
<accession>A0ACB7IXN4</accession>
<protein>
    <submittedName>
        <fullName evidence="1">Uncharacterized protein</fullName>
    </submittedName>
</protein>
<proteinExistence type="predicted"/>
<comment type="caution">
    <text evidence="1">The sequence shown here is derived from an EMBL/GenBank/DDBJ whole genome shotgun (WGS) entry which is preliminary data.</text>
</comment>
<keyword evidence="2" id="KW-1185">Reference proteome</keyword>
<evidence type="ECO:0000313" key="1">
    <source>
        <dbReference type="EMBL" id="KAG9222499.1"/>
    </source>
</evidence>
<dbReference type="Proteomes" id="UP000824881">
    <property type="component" value="Unassembled WGS sequence"/>
</dbReference>
<evidence type="ECO:0000313" key="2">
    <source>
        <dbReference type="Proteomes" id="UP000824881"/>
    </source>
</evidence>
<dbReference type="EMBL" id="WQMT02000005">
    <property type="protein sequence ID" value="KAG9222499.1"/>
    <property type="molecule type" value="Genomic_DNA"/>
</dbReference>